<comment type="similarity">
    <text evidence="1">Belongs to the FPF1 family.</text>
</comment>
<sequence length="105" mass="12346">MSGVWVFKNGVARLISNPTKDRRVLVYVPSNQVIRSYADLEQRLFELGWEPYEPGRSPDLIQYHRSSSTAHLISLPKDFKNFRSTHMYDIVVKNRYSFEVRTQPN</sequence>
<reference evidence="2 3" key="1">
    <citation type="journal article" date="2019" name="Nat. Plants">
        <title>Stout camphor tree genome fills gaps in understanding of flowering plant genome evolution.</title>
        <authorList>
            <person name="Chaw S.M."/>
            <person name="Liu Y.C."/>
            <person name="Wu Y.W."/>
            <person name="Wang H.Y."/>
            <person name="Lin C.I."/>
            <person name="Wu C.S."/>
            <person name="Ke H.M."/>
            <person name="Chang L.Y."/>
            <person name="Hsu C.Y."/>
            <person name="Yang H.T."/>
            <person name="Sudianto E."/>
            <person name="Hsu M.H."/>
            <person name="Wu K.P."/>
            <person name="Wang L.N."/>
            <person name="Leebens-Mack J.H."/>
            <person name="Tsai I.J."/>
        </authorList>
    </citation>
    <scope>NUCLEOTIDE SEQUENCE [LARGE SCALE GENOMIC DNA]</scope>
    <source>
        <strain evidence="3">cv. Chaw 1501</strain>
        <tissue evidence="2">Young leaves</tissue>
    </source>
</reference>
<keyword evidence="3" id="KW-1185">Reference proteome</keyword>
<comment type="caution">
    <text evidence="2">The sequence shown here is derived from an EMBL/GenBank/DDBJ whole genome shotgun (WGS) entry which is preliminary data.</text>
</comment>
<dbReference type="PANTHER" id="PTHR33433">
    <property type="entry name" value="FLOWERING-PROMOTING FACTOR 1-LIKE PROTEIN 1"/>
    <property type="match status" value="1"/>
</dbReference>
<gene>
    <name evidence="2" type="ORF">CKAN_01497000</name>
</gene>
<accession>A0A443P5P0</accession>
<proteinExistence type="inferred from homology"/>
<evidence type="ECO:0000313" key="3">
    <source>
        <dbReference type="Proteomes" id="UP000283530"/>
    </source>
</evidence>
<protein>
    <submittedName>
        <fullName evidence="2">Flowering-promoting factor 1-like protein 2</fullName>
    </submittedName>
</protein>
<name>A0A443P5P0_9MAGN</name>
<dbReference type="AlphaFoldDB" id="A0A443P5P0"/>
<dbReference type="Proteomes" id="UP000283530">
    <property type="component" value="Unassembled WGS sequence"/>
</dbReference>
<evidence type="ECO:0000256" key="1">
    <source>
        <dbReference type="ARBA" id="ARBA00008013"/>
    </source>
</evidence>
<evidence type="ECO:0000313" key="2">
    <source>
        <dbReference type="EMBL" id="RWR86087.1"/>
    </source>
</evidence>
<dbReference type="GO" id="GO:0009909">
    <property type="term" value="P:regulation of flower development"/>
    <property type="evidence" value="ECO:0007669"/>
    <property type="project" value="InterPro"/>
</dbReference>
<dbReference type="InterPro" id="IPR039274">
    <property type="entry name" value="FPF1"/>
</dbReference>
<organism evidence="2 3">
    <name type="scientific">Cinnamomum micranthum f. kanehirae</name>
    <dbReference type="NCBI Taxonomy" id="337451"/>
    <lineage>
        <taxon>Eukaryota</taxon>
        <taxon>Viridiplantae</taxon>
        <taxon>Streptophyta</taxon>
        <taxon>Embryophyta</taxon>
        <taxon>Tracheophyta</taxon>
        <taxon>Spermatophyta</taxon>
        <taxon>Magnoliopsida</taxon>
        <taxon>Magnoliidae</taxon>
        <taxon>Laurales</taxon>
        <taxon>Lauraceae</taxon>
        <taxon>Cinnamomum</taxon>
    </lineage>
</organism>
<dbReference type="EMBL" id="QPKB01000005">
    <property type="protein sequence ID" value="RWR86087.1"/>
    <property type="molecule type" value="Genomic_DNA"/>
</dbReference>
<dbReference type="OrthoDB" id="1845029at2759"/>